<dbReference type="AlphaFoldDB" id="A0A0F8XYE5"/>
<feature type="region of interest" description="Disordered" evidence="1">
    <location>
        <begin position="1"/>
        <end position="23"/>
    </location>
</feature>
<dbReference type="EMBL" id="LAZR01069802">
    <property type="protein sequence ID" value="KKK46994.1"/>
    <property type="molecule type" value="Genomic_DNA"/>
</dbReference>
<proteinExistence type="predicted"/>
<organism evidence="2">
    <name type="scientific">marine sediment metagenome</name>
    <dbReference type="NCBI Taxonomy" id="412755"/>
    <lineage>
        <taxon>unclassified sequences</taxon>
        <taxon>metagenomes</taxon>
        <taxon>ecological metagenomes</taxon>
    </lineage>
</organism>
<name>A0A0F8XYE5_9ZZZZ</name>
<evidence type="ECO:0000313" key="2">
    <source>
        <dbReference type="EMBL" id="KKK46994.1"/>
    </source>
</evidence>
<accession>A0A0F8XYE5</accession>
<comment type="caution">
    <text evidence="2">The sequence shown here is derived from an EMBL/GenBank/DDBJ whole genome shotgun (WGS) entry which is preliminary data.</text>
</comment>
<sequence length="72" mass="7974">MAYSSESLASVPPPQQSLVGRPSRQASFLIPVRPPGARNGVFYGWPEIVSARPMYNGGLRLKDEIYQRKNIA</sequence>
<evidence type="ECO:0000256" key="1">
    <source>
        <dbReference type="SAM" id="MobiDB-lite"/>
    </source>
</evidence>
<protein>
    <submittedName>
        <fullName evidence="2">Uncharacterized protein</fullName>
    </submittedName>
</protein>
<reference evidence="2" key="1">
    <citation type="journal article" date="2015" name="Nature">
        <title>Complex archaea that bridge the gap between prokaryotes and eukaryotes.</title>
        <authorList>
            <person name="Spang A."/>
            <person name="Saw J.H."/>
            <person name="Jorgensen S.L."/>
            <person name="Zaremba-Niedzwiedzka K."/>
            <person name="Martijn J."/>
            <person name="Lind A.E."/>
            <person name="van Eijk R."/>
            <person name="Schleper C."/>
            <person name="Guy L."/>
            <person name="Ettema T.J."/>
        </authorList>
    </citation>
    <scope>NUCLEOTIDE SEQUENCE</scope>
</reference>
<feature type="non-terminal residue" evidence="2">
    <location>
        <position position="72"/>
    </location>
</feature>
<gene>
    <name evidence="2" type="ORF">LCGC14_3159690</name>
</gene>